<feature type="compositionally biased region" description="Polar residues" evidence="2">
    <location>
        <begin position="203"/>
        <end position="229"/>
    </location>
</feature>
<dbReference type="PROSITE" id="PS50892">
    <property type="entry name" value="V_SNARE"/>
    <property type="match status" value="1"/>
</dbReference>
<comment type="caution">
    <text evidence="4">The sequence shown here is derived from an EMBL/GenBank/DDBJ whole genome shotgun (WGS) entry which is preliminary data.</text>
</comment>
<keyword evidence="1" id="KW-0175">Coiled coil</keyword>
<proteinExistence type="predicted"/>
<dbReference type="Pfam" id="PF00957">
    <property type="entry name" value="Synaptobrevin"/>
    <property type="match status" value="1"/>
</dbReference>
<dbReference type="Proteomes" id="UP000077202">
    <property type="component" value="Unassembled WGS sequence"/>
</dbReference>
<evidence type="ECO:0000259" key="3">
    <source>
        <dbReference type="PROSITE" id="PS50892"/>
    </source>
</evidence>
<dbReference type="EMBL" id="LVLJ01003727">
    <property type="protein sequence ID" value="OAE19989.1"/>
    <property type="molecule type" value="Genomic_DNA"/>
</dbReference>
<dbReference type="InterPro" id="IPR042855">
    <property type="entry name" value="V_SNARE_CC"/>
</dbReference>
<evidence type="ECO:0000256" key="1">
    <source>
        <dbReference type="PROSITE-ProRule" id="PRU00290"/>
    </source>
</evidence>
<feature type="domain" description="V-SNARE coiled-coil homology" evidence="3">
    <location>
        <begin position="307"/>
        <end position="367"/>
    </location>
</feature>
<dbReference type="CDD" id="cd15873">
    <property type="entry name" value="R-SNARE_STXBP5_6"/>
    <property type="match status" value="1"/>
</dbReference>
<accession>A0A176VGF0</accession>
<evidence type="ECO:0000256" key="2">
    <source>
        <dbReference type="SAM" id="MobiDB-lite"/>
    </source>
</evidence>
<organism evidence="4 5">
    <name type="scientific">Marchantia polymorpha subsp. ruderalis</name>
    <dbReference type="NCBI Taxonomy" id="1480154"/>
    <lineage>
        <taxon>Eukaryota</taxon>
        <taxon>Viridiplantae</taxon>
        <taxon>Streptophyta</taxon>
        <taxon>Embryophyta</taxon>
        <taxon>Marchantiophyta</taxon>
        <taxon>Marchantiopsida</taxon>
        <taxon>Marchantiidae</taxon>
        <taxon>Marchantiales</taxon>
        <taxon>Marchantiaceae</taxon>
        <taxon>Marchantia</taxon>
    </lineage>
</organism>
<feature type="compositionally biased region" description="Basic and acidic residues" evidence="2">
    <location>
        <begin position="170"/>
        <end position="182"/>
    </location>
</feature>
<protein>
    <recommendedName>
        <fullName evidence="3">V-SNARE coiled-coil homology domain-containing protein</fullName>
    </recommendedName>
</protein>
<keyword evidence="5" id="KW-1185">Reference proteome</keyword>
<gene>
    <name evidence="4" type="ORF">AXG93_4805s1050</name>
</gene>
<dbReference type="SUPFAM" id="SSF58038">
    <property type="entry name" value="SNARE fusion complex"/>
    <property type="match status" value="1"/>
</dbReference>
<feature type="compositionally biased region" description="Basic and acidic residues" evidence="2">
    <location>
        <begin position="67"/>
        <end position="87"/>
    </location>
</feature>
<feature type="region of interest" description="Disordered" evidence="2">
    <location>
        <begin position="375"/>
        <end position="401"/>
    </location>
</feature>
<reference evidence="4" key="1">
    <citation type="submission" date="2016-03" db="EMBL/GenBank/DDBJ databases">
        <title>Mechanisms controlling the formation of the plant cell surface in tip-growing cells are functionally conserved among land plants.</title>
        <authorList>
            <person name="Honkanen S."/>
            <person name="Jones V.A."/>
            <person name="Morieri G."/>
            <person name="Champion C."/>
            <person name="Hetherington A.J."/>
            <person name="Kelly S."/>
            <person name="Saint-Marcoux D."/>
            <person name="Proust H."/>
            <person name="Prescott H."/>
            <person name="Dolan L."/>
        </authorList>
    </citation>
    <scope>NUCLEOTIDE SEQUENCE [LARGE SCALE GENOMIC DNA]</scope>
    <source>
        <tissue evidence="4">Whole gametophyte</tissue>
    </source>
</reference>
<dbReference type="Gene3D" id="1.20.5.110">
    <property type="match status" value="1"/>
</dbReference>
<evidence type="ECO:0000313" key="4">
    <source>
        <dbReference type="EMBL" id="OAE19989.1"/>
    </source>
</evidence>
<sequence>MDGRMDGQMDQLFDHARVRTPGPPALSVRLEMTEGQGRSRNANRGHFGVWGIRDEYPLGNVWQDGGRSDADVCMSTRDESDSRDSRDRRRQAFRHAGIVGTDRAESGNWVAVSVEFGFRFVLQSEDRAIWVHLQTHGIRAKLLQYSRDKQKPKVSKKLPRSRLSSSYSVKKSELSAKKESFKRPGSLTKVESGEKSEAMAITVPSSKTSEQPHAEFTTSAESAQQPSHPQSVLVSASLVGKMKAKQGKGMKGMISGMGKELKRVANSLGDTVHDHMPNSANKKNKATRDRQLLMGDAQKPQVRNPAEIKKAYGYSSDATHAAELAHDKLRERGKKLSAIQNRTTELESEAANFASLAQELQKKMENRKCSMLDSLQGSGFHDNRSLRELSSSSRAMSRSTKHPVPTLYAYSRPLSEPEIDLEQAYELSPTPIEAMNYLQLRSKRIPGGYLLQPCP</sequence>
<name>A0A176VGF0_MARPO</name>
<feature type="region of interest" description="Disordered" evidence="2">
    <location>
        <begin position="67"/>
        <end position="89"/>
    </location>
</feature>
<dbReference type="AlphaFoldDB" id="A0A176VGF0"/>
<evidence type="ECO:0000313" key="5">
    <source>
        <dbReference type="Proteomes" id="UP000077202"/>
    </source>
</evidence>
<feature type="compositionally biased region" description="Low complexity" evidence="2">
    <location>
        <begin position="388"/>
        <end position="398"/>
    </location>
</feature>
<feature type="region of interest" description="Disordered" evidence="2">
    <location>
        <begin position="149"/>
        <end position="229"/>
    </location>
</feature>